<keyword evidence="2" id="KW-0436">Ligase</keyword>
<feature type="region of interest" description="Disordered" evidence="7">
    <location>
        <begin position="636"/>
        <end position="672"/>
    </location>
</feature>
<dbReference type="Pfam" id="PF00152">
    <property type="entry name" value="tRNA-synt_2"/>
    <property type="match status" value="1"/>
</dbReference>
<comment type="similarity">
    <text evidence="1">Belongs to the class-II aminoacyl-tRNA synthetase family. Type 1 subfamily.</text>
</comment>
<dbReference type="InterPro" id="IPR004524">
    <property type="entry name" value="Asp-tRNA-ligase_1"/>
</dbReference>
<evidence type="ECO:0000256" key="4">
    <source>
        <dbReference type="ARBA" id="ARBA00022840"/>
    </source>
</evidence>
<dbReference type="InterPro" id="IPR006195">
    <property type="entry name" value="aa-tRNA-synth_II"/>
</dbReference>
<protein>
    <recommendedName>
        <fullName evidence="8">Aminoacyl-transfer RNA synthetases class-II family profile domain-containing protein</fullName>
    </recommendedName>
</protein>
<dbReference type="GO" id="GO:0006422">
    <property type="term" value="P:aspartyl-tRNA aminoacylation"/>
    <property type="evidence" value="ECO:0007669"/>
    <property type="project" value="TreeGrafter"/>
</dbReference>
<dbReference type="Gene3D" id="3.30.1360.30">
    <property type="entry name" value="GAD-like domain"/>
    <property type="match status" value="1"/>
</dbReference>
<evidence type="ECO:0000256" key="1">
    <source>
        <dbReference type="ARBA" id="ARBA00006303"/>
    </source>
</evidence>
<dbReference type="InterPro" id="IPR004364">
    <property type="entry name" value="Aa-tRNA-synt_II"/>
</dbReference>
<evidence type="ECO:0000313" key="9">
    <source>
        <dbReference type="EMBL" id="KXS19419.1"/>
    </source>
</evidence>
<keyword evidence="6" id="KW-0030">Aminoacyl-tRNA synthetase</keyword>
<keyword evidence="4" id="KW-0067">ATP-binding</keyword>
<feature type="domain" description="Aminoacyl-transfer RNA synthetases class-II family profile" evidence="8">
    <location>
        <begin position="220"/>
        <end position="763"/>
    </location>
</feature>
<dbReference type="EMBL" id="KQ965738">
    <property type="protein sequence ID" value="KXS19419.1"/>
    <property type="molecule type" value="Genomic_DNA"/>
</dbReference>
<dbReference type="OMA" id="LCGWVDR"/>
<keyword evidence="5" id="KW-0648">Protein biosynthesis</keyword>
<evidence type="ECO:0000256" key="6">
    <source>
        <dbReference type="ARBA" id="ARBA00023146"/>
    </source>
</evidence>
<dbReference type="GO" id="GO:0005739">
    <property type="term" value="C:mitochondrion"/>
    <property type="evidence" value="ECO:0007669"/>
    <property type="project" value="TreeGrafter"/>
</dbReference>
<dbReference type="PANTHER" id="PTHR22594:SF5">
    <property type="entry name" value="ASPARTATE--TRNA LIGASE, MITOCHONDRIAL"/>
    <property type="match status" value="1"/>
</dbReference>
<gene>
    <name evidence="9" type="ORF">M427DRAFT_52858</name>
</gene>
<name>A0A139ARS6_GONPJ</name>
<dbReference type="SUPFAM" id="SSF55681">
    <property type="entry name" value="Class II aaRS and biotin synthetases"/>
    <property type="match status" value="1"/>
</dbReference>
<evidence type="ECO:0000259" key="8">
    <source>
        <dbReference type="PROSITE" id="PS50862"/>
    </source>
</evidence>
<dbReference type="PROSITE" id="PS50862">
    <property type="entry name" value="AA_TRNA_LIGASE_II"/>
    <property type="match status" value="1"/>
</dbReference>
<dbReference type="InterPro" id="IPR045864">
    <property type="entry name" value="aa-tRNA-synth_II/BPL/LPL"/>
</dbReference>
<dbReference type="GO" id="GO:0005524">
    <property type="term" value="F:ATP binding"/>
    <property type="evidence" value="ECO:0007669"/>
    <property type="project" value="UniProtKB-KW"/>
</dbReference>
<dbReference type="GO" id="GO:0004815">
    <property type="term" value="F:aspartate-tRNA ligase activity"/>
    <property type="evidence" value="ECO:0007669"/>
    <property type="project" value="TreeGrafter"/>
</dbReference>
<dbReference type="Gene3D" id="2.40.50.140">
    <property type="entry name" value="Nucleic acid-binding proteins"/>
    <property type="match status" value="1"/>
</dbReference>
<dbReference type="PRINTS" id="PR01042">
    <property type="entry name" value="TRNASYNTHASP"/>
</dbReference>
<evidence type="ECO:0000256" key="5">
    <source>
        <dbReference type="ARBA" id="ARBA00022917"/>
    </source>
</evidence>
<dbReference type="AlphaFoldDB" id="A0A139ARS6"/>
<keyword evidence="10" id="KW-1185">Reference proteome</keyword>
<dbReference type="OrthoDB" id="439710at2759"/>
<keyword evidence="3" id="KW-0547">Nucleotide-binding</keyword>
<evidence type="ECO:0000256" key="2">
    <source>
        <dbReference type="ARBA" id="ARBA00022598"/>
    </source>
</evidence>
<proteinExistence type="inferred from homology"/>
<dbReference type="InterPro" id="IPR012340">
    <property type="entry name" value="NA-bd_OB-fold"/>
</dbReference>
<evidence type="ECO:0000256" key="7">
    <source>
        <dbReference type="SAM" id="MobiDB-lite"/>
    </source>
</evidence>
<evidence type="ECO:0000256" key="3">
    <source>
        <dbReference type="ARBA" id="ARBA00022741"/>
    </source>
</evidence>
<reference evidence="9 10" key="1">
    <citation type="journal article" date="2015" name="Genome Biol. Evol.">
        <title>Phylogenomic analyses indicate that early fungi evolved digesting cell walls of algal ancestors of land plants.</title>
        <authorList>
            <person name="Chang Y."/>
            <person name="Wang S."/>
            <person name="Sekimoto S."/>
            <person name="Aerts A.L."/>
            <person name="Choi C."/>
            <person name="Clum A."/>
            <person name="LaButti K.M."/>
            <person name="Lindquist E.A."/>
            <person name="Yee Ngan C."/>
            <person name="Ohm R.A."/>
            <person name="Salamov A.A."/>
            <person name="Grigoriev I.V."/>
            <person name="Spatafora J.W."/>
            <person name="Berbee M.L."/>
        </authorList>
    </citation>
    <scope>NUCLEOTIDE SEQUENCE [LARGE SCALE GENOMIC DNA]</scope>
    <source>
        <strain evidence="9 10">JEL478</strain>
    </source>
</reference>
<dbReference type="SUPFAM" id="SSF50249">
    <property type="entry name" value="Nucleic acid-binding proteins"/>
    <property type="match status" value="1"/>
</dbReference>
<dbReference type="Proteomes" id="UP000070544">
    <property type="component" value="Unassembled WGS sequence"/>
</dbReference>
<dbReference type="HAMAP" id="MF_00044">
    <property type="entry name" value="Asp_tRNA_synth_type1"/>
    <property type="match status" value="1"/>
</dbReference>
<evidence type="ECO:0000313" key="10">
    <source>
        <dbReference type="Proteomes" id="UP000070544"/>
    </source>
</evidence>
<dbReference type="PANTHER" id="PTHR22594">
    <property type="entry name" value="ASPARTYL/LYSYL-TRNA SYNTHETASE"/>
    <property type="match status" value="1"/>
</dbReference>
<dbReference type="InterPro" id="IPR004115">
    <property type="entry name" value="GAD-like_sf"/>
</dbReference>
<dbReference type="Gene3D" id="3.30.930.10">
    <property type="entry name" value="Bira Bifunctional Protein, Domain 2"/>
    <property type="match status" value="2"/>
</dbReference>
<organism evidence="9 10">
    <name type="scientific">Gonapodya prolifera (strain JEL478)</name>
    <name type="common">Monoblepharis prolifera</name>
    <dbReference type="NCBI Taxonomy" id="1344416"/>
    <lineage>
        <taxon>Eukaryota</taxon>
        <taxon>Fungi</taxon>
        <taxon>Fungi incertae sedis</taxon>
        <taxon>Chytridiomycota</taxon>
        <taxon>Chytridiomycota incertae sedis</taxon>
        <taxon>Monoblepharidomycetes</taxon>
        <taxon>Monoblepharidales</taxon>
        <taxon>Gonapodyaceae</taxon>
        <taxon>Gonapodya</taxon>
    </lineage>
</organism>
<sequence length="818" mass="87919">MRVRPLGASALPLSRHLATSTTTTTPSSTDLTNFTNLAPAPSPALPPAPASALALLALLPPSPSRTLLCGHVSPAHADSHAALCGWLTHVRRASASTVFVTLRDISGIVQIVHTLPPPDSSDSDRAYHVALRELLLGLTQDTILRCSGTLNLRPVSSKNPQHSTGAVELHLAHLEVLNTCPSLPFSTFDPTPSSDPPDDLRLRHRHLDLRRTRVHRNLLVRSAILQSARTHLSRREQMLEIETPILVRSSPEGAREFLVPTRARARSTEQAQGQGQGQFYALAQSPQQYKQALMGAGFDRYFQVARCFRDEDGRKDRQPEFTQIDLELSFCTQPTLLHLLEGLILHVYRDVLGIPLAALYALVDSPYPVPSSLSRSLDPTTTTTTTAAAAAGKAPPFIFPVLTYAHAMALYGSDKPDTRFGMEIHRLSNESLRAAGWDLREGWVVEAFVVPSGAREVGRKDTKAWERELAEQRAGAAEVVVGVRVGEKEWEAWWKPGAESPLARLECLTPAAKAGSTRDLKLSDALKCAPGDLLAVSYRPARATGGSTTLGRARLLLATRMRRMGVPLPPPTPGVGVFGGFPRDCEVETRDGVTVRVKDGSVVLPDTAVGRGGRTLPVPHFLWVVEFPLFMPAEDEDAGAGAGGDASHGIASTHHPFTAPHPSSLHHLAPGGDPLQATALHHDLVLNGTELAGGSVRIHHAALQEHVLRSILALPPQQVESFRHLLTMLAQGCPPHGGAAVGLDRLVAEMCGEEGIRDVVAFPKVWSGKEGVMRDLSVGCPAGVEEARLEEYGVKWVGRGVGGDKENGLEGESESGGV</sequence>
<accession>A0A139ARS6</accession>
<dbReference type="STRING" id="1344416.A0A139ARS6"/>
<dbReference type="InterPro" id="IPR002312">
    <property type="entry name" value="Asp/Asn-tRNA-synth_IIb"/>
</dbReference>